<dbReference type="SUPFAM" id="SSF56672">
    <property type="entry name" value="DNA/RNA polymerases"/>
    <property type="match status" value="1"/>
</dbReference>
<dbReference type="InterPro" id="IPR043502">
    <property type="entry name" value="DNA/RNA_pol_sf"/>
</dbReference>
<comment type="caution">
    <text evidence="3">The sequence shown here is derived from an EMBL/GenBank/DDBJ whole genome shotgun (WGS) entry which is preliminary data.</text>
</comment>
<dbReference type="Pfam" id="PF00078">
    <property type="entry name" value="RVT_1"/>
    <property type="match status" value="1"/>
</dbReference>
<dbReference type="GO" id="GO:0003964">
    <property type="term" value="F:RNA-directed DNA polymerase activity"/>
    <property type="evidence" value="ECO:0007669"/>
    <property type="project" value="UniProtKB-KW"/>
</dbReference>
<dbReference type="Proteomes" id="UP000323258">
    <property type="component" value="Unassembled WGS sequence"/>
</dbReference>
<organism evidence="3 4">
    <name type="scientific">Neoaquamicrobium microcysteis</name>
    <dbReference type="NCBI Taxonomy" id="2682781"/>
    <lineage>
        <taxon>Bacteria</taxon>
        <taxon>Pseudomonadati</taxon>
        <taxon>Pseudomonadota</taxon>
        <taxon>Alphaproteobacteria</taxon>
        <taxon>Hyphomicrobiales</taxon>
        <taxon>Phyllobacteriaceae</taxon>
        <taxon>Neoaquamicrobium</taxon>
    </lineage>
</organism>
<evidence type="ECO:0000256" key="1">
    <source>
        <dbReference type="ARBA" id="ARBA00034120"/>
    </source>
</evidence>
<keyword evidence="3" id="KW-0695">RNA-directed DNA polymerase</keyword>
<dbReference type="RefSeq" id="WP_148913124.1">
    <property type="nucleotide sequence ID" value="NZ_VSZS01000053.1"/>
</dbReference>
<keyword evidence="4" id="KW-1185">Reference proteome</keyword>
<reference evidence="3 4" key="1">
    <citation type="submission" date="2019-08" db="EMBL/GenBank/DDBJ databases">
        <authorList>
            <person name="Seo Y.L."/>
        </authorList>
    </citation>
    <scope>NUCLEOTIDE SEQUENCE [LARGE SCALE GENOMIC DNA]</scope>
    <source>
        <strain evidence="3 4">MaA-C15</strain>
    </source>
</reference>
<keyword evidence="3" id="KW-0808">Transferase</keyword>
<feature type="non-terminal residue" evidence="3">
    <location>
        <position position="1"/>
    </location>
</feature>
<dbReference type="PANTHER" id="PTHR34047">
    <property type="entry name" value="NUCLEAR INTRON MATURASE 1, MITOCHONDRIAL-RELATED"/>
    <property type="match status" value="1"/>
</dbReference>
<protein>
    <submittedName>
        <fullName evidence="3">RNA-directed DNA polymerase (Reverse transcriptase) protein</fullName>
    </submittedName>
</protein>
<feature type="domain" description="Reverse transcriptase" evidence="2">
    <location>
        <begin position="1"/>
        <end position="228"/>
    </location>
</feature>
<dbReference type="PANTHER" id="PTHR34047:SF8">
    <property type="entry name" value="PROTEIN YKFC"/>
    <property type="match status" value="1"/>
</dbReference>
<dbReference type="InterPro" id="IPR043128">
    <property type="entry name" value="Rev_trsase/Diguanyl_cyclase"/>
</dbReference>
<evidence type="ECO:0000313" key="3">
    <source>
        <dbReference type="EMBL" id="TYR35160.1"/>
    </source>
</evidence>
<accession>A0A5D4H8J2</accession>
<keyword evidence="3" id="KW-0548">Nucleotidyltransferase</keyword>
<sequence length="395" mass="46026">SGRRRTVERHHHLHRQWPESRSCIKTETGPPHRGRPISIATVRDRIVLRAINNVLIECFEDKRQAAPHHYIHEISDLIGPLDNDHSFVQIDVQHFYPSIVHELLMKRVRSRVRTRELLKLIETAIQTATGTSSAQKSLMGVPQGLSISNILSAIYMTRFDEMMRSRYSYFRYVDDIIVVCKTENAAKAFAFIAKQLEKIGLQCHPQTEGSKSKIVPLNTGVDYLGYYVKPNIVSVRRSSYRRMMETIMGVLTAAKHTTNNKKILRRLNIKITGCIFDQKRRGWMFFFSMTTDIKQLKRLDKFVARAWQLAGMDQFGRPKKFVKTYYEIRYNLDNTKYIPRFDEYTKAQKVSLIADMMGREGAEVMTWPQDRIDRAFAKIVRKEVSQLENDMTPFS</sequence>
<evidence type="ECO:0000313" key="4">
    <source>
        <dbReference type="Proteomes" id="UP000323258"/>
    </source>
</evidence>
<dbReference type="EMBL" id="VSZS01000053">
    <property type="protein sequence ID" value="TYR35160.1"/>
    <property type="molecule type" value="Genomic_DNA"/>
</dbReference>
<gene>
    <name evidence="3" type="ORF">FY036_02485</name>
</gene>
<reference evidence="3 4" key="2">
    <citation type="submission" date="2019-09" db="EMBL/GenBank/DDBJ databases">
        <title>Mesorhizobium sp. MaA-C15 isolated from Microcystis aeruginosa.</title>
        <authorList>
            <person name="Jeong S.E."/>
            <person name="Jin H.M."/>
            <person name="Jeon C.O."/>
        </authorList>
    </citation>
    <scope>NUCLEOTIDE SEQUENCE [LARGE SCALE GENOMIC DNA]</scope>
    <source>
        <strain evidence="3 4">MaA-C15</strain>
    </source>
</reference>
<dbReference type="Gene3D" id="3.30.70.270">
    <property type="match status" value="1"/>
</dbReference>
<name>A0A5D4H8J2_9HYPH</name>
<comment type="similarity">
    <text evidence="1">Belongs to the bacterial reverse transcriptase family.</text>
</comment>
<dbReference type="InterPro" id="IPR051083">
    <property type="entry name" value="GrpII_Intron_Splice-Mob/Def"/>
</dbReference>
<proteinExistence type="inferred from homology"/>
<dbReference type="InterPro" id="IPR000477">
    <property type="entry name" value="RT_dom"/>
</dbReference>
<dbReference type="AlphaFoldDB" id="A0A5D4H8J2"/>
<evidence type="ECO:0000259" key="2">
    <source>
        <dbReference type="PROSITE" id="PS50878"/>
    </source>
</evidence>
<dbReference type="PROSITE" id="PS50878">
    <property type="entry name" value="RT_POL"/>
    <property type="match status" value="1"/>
</dbReference>